<evidence type="ECO:0000313" key="2">
    <source>
        <dbReference type="EMBL" id="JAD23951.1"/>
    </source>
</evidence>
<accession>A0A0A8YCY7</accession>
<reference evidence="2" key="2">
    <citation type="journal article" date="2015" name="Data Brief">
        <title>Shoot transcriptome of the giant reed, Arundo donax.</title>
        <authorList>
            <person name="Barrero R.A."/>
            <person name="Guerrero F.D."/>
            <person name="Moolhuijzen P."/>
            <person name="Goolsby J.A."/>
            <person name="Tidwell J."/>
            <person name="Bellgard S.E."/>
            <person name="Bellgard M.I."/>
        </authorList>
    </citation>
    <scope>NUCLEOTIDE SEQUENCE</scope>
    <source>
        <tissue evidence="2">Shoot tissue taken approximately 20 cm above the soil surface</tissue>
    </source>
</reference>
<name>A0A0A8YCY7_ARUDO</name>
<protein>
    <submittedName>
        <fullName evidence="2">Uncharacterized protein</fullName>
    </submittedName>
</protein>
<feature type="region of interest" description="Disordered" evidence="1">
    <location>
        <begin position="55"/>
        <end position="79"/>
    </location>
</feature>
<organism evidence="2">
    <name type="scientific">Arundo donax</name>
    <name type="common">Giant reed</name>
    <name type="synonym">Donax arundinaceus</name>
    <dbReference type="NCBI Taxonomy" id="35708"/>
    <lineage>
        <taxon>Eukaryota</taxon>
        <taxon>Viridiplantae</taxon>
        <taxon>Streptophyta</taxon>
        <taxon>Embryophyta</taxon>
        <taxon>Tracheophyta</taxon>
        <taxon>Spermatophyta</taxon>
        <taxon>Magnoliopsida</taxon>
        <taxon>Liliopsida</taxon>
        <taxon>Poales</taxon>
        <taxon>Poaceae</taxon>
        <taxon>PACMAD clade</taxon>
        <taxon>Arundinoideae</taxon>
        <taxon>Arundineae</taxon>
        <taxon>Arundo</taxon>
    </lineage>
</organism>
<dbReference type="EMBL" id="GBRH01273944">
    <property type="protein sequence ID" value="JAD23951.1"/>
    <property type="molecule type" value="Transcribed_RNA"/>
</dbReference>
<evidence type="ECO:0000256" key="1">
    <source>
        <dbReference type="SAM" id="MobiDB-lite"/>
    </source>
</evidence>
<reference evidence="2" key="1">
    <citation type="submission" date="2014-09" db="EMBL/GenBank/DDBJ databases">
        <authorList>
            <person name="Magalhaes I.L.F."/>
            <person name="Oliveira U."/>
            <person name="Santos F.R."/>
            <person name="Vidigal T.H.D.A."/>
            <person name="Brescovit A.D."/>
            <person name="Santos A.J."/>
        </authorList>
    </citation>
    <scope>NUCLEOTIDE SEQUENCE</scope>
    <source>
        <tissue evidence="2">Shoot tissue taken approximately 20 cm above the soil surface</tissue>
    </source>
</reference>
<dbReference type="AlphaFoldDB" id="A0A0A8YCY7"/>
<sequence length="79" mass="8761">MVNAAQRSTPVQETRSPLATVAVRSGRLWMGSPICCAAPSEMKLCVEPVSRRAISGTSTTRTRNWRESWARTPATAWRE</sequence>
<proteinExistence type="predicted"/>